<dbReference type="AlphaFoldDB" id="A0A0F9PLX6"/>
<sequence length="191" mass="21562">MKKSVLLFLSLVCSVANADEKTIELTQPSGEKMSITALDNGEIWASFFLSDQTLEQFANNELIVLQIDEHKPHRLEHGLRSCATPASKPQQVAYHYEQDGSTNSWLFKGKKPFTASASNPLPWDQSPYISLVADRRPEVVDFPITRNTALYQQFKTGSAVRLRYVTTTGHNHEHVFALTPQQAYIDRILVD</sequence>
<name>A0A0F9PLX6_9ZZZZ</name>
<accession>A0A0F9PLX6</accession>
<proteinExistence type="predicted"/>
<dbReference type="EMBL" id="LAZR01005189">
    <property type="protein sequence ID" value="KKN02041.1"/>
    <property type="molecule type" value="Genomic_DNA"/>
</dbReference>
<protein>
    <submittedName>
        <fullName evidence="1">Uncharacterized protein</fullName>
    </submittedName>
</protein>
<gene>
    <name evidence="1" type="ORF">LCGC14_1121660</name>
</gene>
<reference evidence="1" key="1">
    <citation type="journal article" date="2015" name="Nature">
        <title>Complex archaea that bridge the gap between prokaryotes and eukaryotes.</title>
        <authorList>
            <person name="Spang A."/>
            <person name="Saw J.H."/>
            <person name="Jorgensen S.L."/>
            <person name="Zaremba-Niedzwiedzka K."/>
            <person name="Martijn J."/>
            <person name="Lind A.E."/>
            <person name="van Eijk R."/>
            <person name="Schleper C."/>
            <person name="Guy L."/>
            <person name="Ettema T.J."/>
        </authorList>
    </citation>
    <scope>NUCLEOTIDE SEQUENCE</scope>
</reference>
<organism evidence="1">
    <name type="scientific">marine sediment metagenome</name>
    <dbReference type="NCBI Taxonomy" id="412755"/>
    <lineage>
        <taxon>unclassified sequences</taxon>
        <taxon>metagenomes</taxon>
        <taxon>ecological metagenomes</taxon>
    </lineage>
</organism>
<evidence type="ECO:0000313" key="1">
    <source>
        <dbReference type="EMBL" id="KKN02041.1"/>
    </source>
</evidence>
<comment type="caution">
    <text evidence="1">The sequence shown here is derived from an EMBL/GenBank/DDBJ whole genome shotgun (WGS) entry which is preliminary data.</text>
</comment>